<evidence type="ECO:0008006" key="3">
    <source>
        <dbReference type="Google" id="ProtNLM"/>
    </source>
</evidence>
<organism evidence="1 2">
    <name type="scientific">Rhizobium leguminosarum</name>
    <dbReference type="NCBI Taxonomy" id="384"/>
    <lineage>
        <taxon>Bacteria</taxon>
        <taxon>Pseudomonadati</taxon>
        <taxon>Pseudomonadota</taxon>
        <taxon>Alphaproteobacteria</taxon>
        <taxon>Hyphomicrobiales</taxon>
        <taxon>Rhizobiaceae</taxon>
        <taxon>Rhizobium/Agrobacterium group</taxon>
        <taxon>Rhizobium</taxon>
    </lineage>
</organism>
<evidence type="ECO:0000313" key="2">
    <source>
        <dbReference type="Proteomes" id="UP000825699"/>
    </source>
</evidence>
<dbReference type="RefSeq" id="WP_222030365.1">
    <property type="nucleotide sequence ID" value="NZ_JAAXDX010000008.1"/>
</dbReference>
<comment type="caution">
    <text evidence="1">The sequence shown here is derived from an EMBL/GenBank/DDBJ whole genome shotgun (WGS) entry which is preliminary data.</text>
</comment>
<dbReference type="AlphaFoldDB" id="A0AAJ1A7A0"/>
<dbReference type="EMBL" id="JAAXEP010000005">
    <property type="protein sequence ID" value="MBY5628693.1"/>
    <property type="molecule type" value="Genomic_DNA"/>
</dbReference>
<name>A0AAJ1A7A0_RHILE</name>
<dbReference type="Proteomes" id="UP000825699">
    <property type="component" value="Unassembled WGS sequence"/>
</dbReference>
<reference evidence="1" key="1">
    <citation type="submission" date="2020-04" db="EMBL/GenBank/DDBJ databases">
        <title>Global-level population genomics supports evidence of horizontal gene transfer on evolution of Rhizobia in Lentils.</title>
        <authorList>
            <person name="Gai Y."/>
            <person name="Cook D."/>
            <person name="Riely B."/>
        </authorList>
    </citation>
    <scope>NUCLEOTIDE SEQUENCE</scope>
    <source>
        <strain evidence="1">Derici101B</strain>
    </source>
</reference>
<evidence type="ECO:0000313" key="1">
    <source>
        <dbReference type="EMBL" id="MBY5628693.1"/>
    </source>
</evidence>
<gene>
    <name evidence="1" type="ORF">HFO42_11290</name>
</gene>
<protein>
    <recommendedName>
        <fullName evidence="3">CopG family transcriptional regulator</fullName>
    </recommendedName>
</protein>
<proteinExistence type="predicted"/>
<sequence>MYDKFIRLSMDEYVAACFLPGLQMTSVGSYDRATIDEEASMKTDVPTPLPLTDKRRRLTLEALADVDEGNAVDHRSVQAWADGLDGDKPVSLPR</sequence>
<accession>A0AAJ1A7A0</accession>